<dbReference type="InterPro" id="IPR013785">
    <property type="entry name" value="Aldolase_TIM"/>
</dbReference>
<sequence length="360" mass="40302">MSKISDIVDSGVVNADDIKKIFKIAKRNKFALPAINCMNTDSINAVLEVAAKVRSPVIIQFSNSGATFFSGKGLIKSTKSHDAAIFGSIAGANYVHFIAKKYDIPVILHTDHCTENLLPWIEGLLQAGKEHYDRTGKPLFSSHMIDLSQEPIKKNIKICCDYLIKMSKLNMMLEIELGCTGGEEDGLDNSHINISELYTSPKDVNYAYEQLSIISNNFTVAASFGNVHGIYKKGNIKLTPIILRDSQRLIANKHNLVNNPVNFVFHGGSGSSVKEIKESIEYGVIKMNIDTDSQWAIWNGVLQYYKKNSDYLQTQLGNPEGNDKPNKRYYDPRIWLRCAQLSLQSCLENYFKILNAINIL</sequence>
<dbReference type="GO" id="GO:0006094">
    <property type="term" value="P:gluconeogenesis"/>
    <property type="evidence" value="ECO:0007669"/>
    <property type="project" value="TreeGrafter"/>
</dbReference>
<evidence type="ECO:0000256" key="9">
    <source>
        <dbReference type="PIRSR" id="PIRSR001359-1"/>
    </source>
</evidence>
<dbReference type="SUPFAM" id="SSF51569">
    <property type="entry name" value="Aldolase"/>
    <property type="match status" value="1"/>
</dbReference>
<protein>
    <recommendedName>
        <fullName evidence="4 12">Fructose-bisphosphate aldolase</fullName>
        <shortName evidence="12">FBP aldolase</shortName>
        <ecNumber evidence="4 12">4.1.2.13</ecNumber>
    </recommendedName>
</protein>
<organism evidence="13 14">
    <name type="scientific">Candidatus Pantoea edessiphila</name>
    <dbReference type="NCBI Taxonomy" id="2044610"/>
    <lineage>
        <taxon>Bacteria</taxon>
        <taxon>Pseudomonadati</taxon>
        <taxon>Pseudomonadota</taxon>
        <taxon>Gammaproteobacteria</taxon>
        <taxon>Enterobacterales</taxon>
        <taxon>Erwiniaceae</taxon>
        <taxon>Pantoea</taxon>
    </lineage>
</organism>
<reference evidence="13 14" key="1">
    <citation type="journal article" date="2018" name="Genome Biol. Evol.">
        <title>Cladogenesis and Genomic Streamlining in Extracellular Endosymbionts of Tropical Stink Bugs.</title>
        <authorList>
            <person name="Otero-Bravo A."/>
            <person name="Goffredi S."/>
            <person name="Sabree Z.L."/>
        </authorList>
    </citation>
    <scope>NUCLEOTIDE SEQUENCE [LARGE SCALE GENOMIC DNA]</scope>
    <source>
        <strain evidence="13 14">SoEO</strain>
    </source>
</reference>
<dbReference type="EMBL" id="PDKR01000004">
    <property type="protein sequence ID" value="PPI88440.1"/>
    <property type="molecule type" value="Genomic_DNA"/>
</dbReference>
<proteinExistence type="inferred from homology"/>
<dbReference type="NCBIfam" id="NF006628">
    <property type="entry name" value="PRK09197.1"/>
    <property type="match status" value="1"/>
</dbReference>
<feature type="binding site" evidence="10">
    <location>
        <position position="229"/>
    </location>
    <ligand>
        <name>dihydroxyacetone phosphate</name>
        <dbReference type="ChEBI" id="CHEBI:57642"/>
    </ligand>
</feature>
<keyword evidence="8 12" id="KW-0456">Lyase</keyword>
<evidence type="ECO:0000256" key="10">
    <source>
        <dbReference type="PIRSR" id="PIRSR001359-2"/>
    </source>
</evidence>
<dbReference type="Gene3D" id="3.20.20.70">
    <property type="entry name" value="Aldolase class I"/>
    <property type="match status" value="1"/>
</dbReference>
<dbReference type="FunFam" id="3.20.20.70:FF:000013">
    <property type="entry name" value="Class II fructose-bisphosphate aldolase"/>
    <property type="match status" value="1"/>
</dbReference>
<dbReference type="Proteomes" id="UP000295937">
    <property type="component" value="Unassembled WGS sequence"/>
</dbReference>
<evidence type="ECO:0000256" key="3">
    <source>
        <dbReference type="ARBA" id="ARBA00005812"/>
    </source>
</evidence>
<dbReference type="AlphaFoldDB" id="A0A2P5T1M1"/>
<feature type="active site" description="Proton donor" evidence="9">
    <location>
        <position position="111"/>
    </location>
</feature>
<dbReference type="InterPro" id="IPR000771">
    <property type="entry name" value="FBA_II"/>
</dbReference>
<dbReference type="RefSeq" id="WP_136132631.1">
    <property type="nucleotide sequence ID" value="NZ_PDKR01000004.1"/>
</dbReference>
<keyword evidence="6 11" id="KW-0862">Zinc</keyword>
<evidence type="ECO:0000256" key="6">
    <source>
        <dbReference type="ARBA" id="ARBA00022833"/>
    </source>
</evidence>
<comment type="cofactor">
    <cofactor evidence="11 12">
        <name>Zn(2+)</name>
        <dbReference type="ChEBI" id="CHEBI:29105"/>
    </cofactor>
    <text evidence="11 12">Binds 2 Zn(2+) ions per subunit. One is catalytic and the other provides a structural contribution.</text>
</comment>
<dbReference type="GO" id="GO:0006096">
    <property type="term" value="P:glycolytic process"/>
    <property type="evidence" value="ECO:0007669"/>
    <property type="project" value="UniProtKB-UniPathway"/>
</dbReference>
<dbReference type="InterPro" id="IPR006411">
    <property type="entry name" value="Fruct_bisP_bact"/>
</dbReference>
<dbReference type="PROSITE" id="PS00806">
    <property type="entry name" value="ALDOLASE_CLASS_II_2"/>
    <property type="match status" value="1"/>
</dbReference>
<dbReference type="GO" id="GO:0005829">
    <property type="term" value="C:cytosol"/>
    <property type="evidence" value="ECO:0007669"/>
    <property type="project" value="TreeGrafter"/>
</dbReference>
<evidence type="ECO:0000256" key="1">
    <source>
        <dbReference type="ARBA" id="ARBA00000441"/>
    </source>
</evidence>
<evidence type="ECO:0000256" key="5">
    <source>
        <dbReference type="ARBA" id="ARBA00022723"/>
    </source>
</evidence>
<dbReference type="EC" id="4.1.2.13" evidence="4 12"/>
<dbReference type="PIRSF" id="PIRSF001359">
    <property type="entry name" value="F_bP_aldolase_II"/>
    <property type="match status" value="1"/>
</dbReference>
<feature type="binding site" evidence="11">
    <location>
        <position position="266"/>
    </location>
    <ligand>
        <name>Zn(2+)</name>
        <dbReference type="ChEBI" id="CHEBI:29105"/>
        <label>1</label>
        <note>catalytic</note>
    </ligand>
</feature>
<feature type="binding site" evidence="10">
    <location>
        <begin position="288"/>
        <end position="291"/>
    </location>
    <ligand>
        <name>dihydroxyacetone phosphate</name>
        <dbReference type="ChEBI" id="CHEBI:57642"/>
    </ligand>
</feature>
<evidence type="ECO:0000256" key="12">
    <source>
        <dbReference type="RuleBase" id="RU366023"/>
    </source>
</evidence>
<evidence type="ECO:0000256" key="4">
    <source>
        <dbReference type="ARBA" id="ARBA00013068"/>
    </source>
</evidence>
<dbReference type="GO" id="GO:0008270">
    <property type="term" value="F:zinc ion binding"/>
    <property type="evidence" value="ECO:0007669"/>
    <property type="project" value="UniProtKB-UniRule"/>
</dbReference>
<evidence type="ECO:0000313" key="14">
    <source>
        <dbReference type="Proteomes" id="UP000295937"/>
    </source>
</evidence>
<gene>
    <name evidence="13" type="ORF">CRV09_02725</name>
</gene>
<feature type="binding site" evidence="11">
    <location>
        <position position="228"/>
    </location>
    <ligand>
        <name>Zn(2+)</name>
        <dbReference type="ChEBI" id="CHEBI:29105"/>
        <label>1</label>
        <note>catalytic</note>
    </ligand>
</feature>
<evidence type="ECO:0000256" key="7">
    <source>
        <dbReference type="ARBA" id="ARBA00023152"/>
    </source>
</evidence>
<dbReference type="OrthoDB" id="9803995at2"/>
<dbReference type="Pfam" id="PF01116">
    <property type="entry name" value="F_bP_aldolase"/>
    <property type="match status" value="1"/>
</dbReference>
<dbReference type="GO" id="GO:0004332">
    <property type="term" value="F:fructose-bisphosphate aldolase activity"/>
    <property type="evidence" value="ECO:0007669"/>
    <property type="project" value="UniProtKB-EC"/>
</dbReference>
<dbReference type="CDD" id="cd00946">
    <property type="entry name" value="FBP_aldolase_IIA"/>
    <property type="match status" value="1"/>
</dbReference>
<feature type="binding site" evidence="11">
    <location>
        <position position="176"/>
    </location>
    <ligand>
        <name>Zn(2+)</name>
        <dbReference type="ChEBI" id="CHEBI:29105"/>
        <label>2</label>
    </ligand>
</feature>
<evidence type="ECO:0000256" key="8">
    <source>
        <dbReference type="ARBA" id="ARBA00023239"/>
    </source>
</evidence>
<evidence type="ECO:0000256" key="2">
    <source>
        <dbReference type="ARBA" id="ARBA00004714"/>
    </source>
</evidence>
<feature type="binding site" evidence="11">
    <location>
        <position position="112"/>
    </location>
    <ligand>
        <name>Zn(2+)</name>
        <dbReference type="ChEBI" id="CHEBI:29105"/>
        <label>1</label>
        <note>catalytic</note>
    </ligand>
</feature>
<name>A0A2P5T1M1_9GAMM</name>
<accession>A0A2P5T1M1</accession>
<evidence type="ECO:0000256" key="11">
    <source>
        <dbReference type="PIRSR" id="PIRSR001359-3"/>
    </source>
</evidence>
<comment type="similarity">
    <text evidence="3 12">Belongs to the class II fructose-bisphosphate aldolase family.</text>
</comment>
<comment type="pathway">
    <text evidence="2 12">Carbohydrate degradation; glycolysis; D-glyceraldehyde 3-phosphate and glycerone phosphate from D-glucose: step 4/4.</text>
</comment>
<comment type="function">
    <text evidence="12">Catalyzes the aldol condensation of dihydroxyacetone phosphate (DHAP or glycerone-phosphate) with glyceraldehyde 3-phosphate (G3P) to form fructose 1,6-bisphosphate (FBP) in gluconeogenesis and the reverse reaction in glycolysis.</text>
</comment>
<dbReference type="NCBIfam" id="TIGR00167">
    <property type="entry name" value="cbbA"/>
    <property type="match status" value="1"/>
</dbReference>
<comment type="catalytic activity">
    <reaction evidence="1 12">
        <text>beta-D-fructose 1,6-bisphosphate = D-glyceraldehyde 3-phosphate + dihydroxyacetone phosphate</text>
        <dbReference type="Rhea" id="RHEA:14729"/>
        <dbReference type="ChEBI" id="CHEBI:32966"/>
        <dbReference type="ChEBI" id="CHEBI:57642"/>
        <dbReference type="ChEBI" id="CHEBI:59776"/>
        <dbReference type="EC" id="4.1.2.13"/>
    </reaction>
</comment>
<dbReference type="PANTHER" id="PTHR30559:SF0">
    <property type="entry name" value="FRUCTOSE-BISPHOSPHATE ALDOLASE"/>
    <property type="match status" value="1"/>
</dbReference>
<dbReference type="PANTHER" id="PTHR30559">
    <property type="entry name" value="FRUCTOSE-BISPHOSPHATE ALDOLASE CLASS 2"/>
    <property type="match status" value="1"/>
</dbReference>
<dbReference type="NCBIfam" id="TIGR01520">
    <property type="entry name" value="FruBisAldo_II_A"/>
    <property type="match status" value="1"/>
</dbReference>
<dbReference type="UniPathway" id="UPA00109">
    <property type="reaction ID" value="UER00183"/>
</dbReference>
<keyword evidence="7 12" id="KW-0324">Glycolysis</keyword>
<feature type="binding site" evidence="10">
    <location>
        <begin position="267"/>
        <end position="269"/>
    </location>
    <ligand>
        <name>dihydroxyacetone phosphate</name>
        <dbReference type="ChEBI" id="CHEBI:57642"/>
    </ligand>
</feature>
<feature type="binding site" evidence="11">
    <location>
        <position position="146"/>
    </location>
    <ligand>
        <name>Zn(2+)</name>
        <dbReference type="ChEBI" id="CHEBI:29105"/>
        <label>2</label>
    </ligand>
</feature>
<dbReference type="PROSITE" id="PS00602">
    <property type="entry name" value="ALDOLASE_CLASS_II_1"/>
    <property type="match status" value="1"/>
</dbReference>
<evidence type="ECO:0000313" key="13">
    <source>
        <dbReference type="EMBL" id="PPI88440.1"/>
    </source>
</evidence>
<keyword evidence="5 11" id="KW-0479">Metal-binding</keyword>
<comment type="caution">
    <text evidence="13">The sequence shown here is derived from an EMBL/GenBank/DDBJ whole genome shotgun (WGS) entry which is preliminary data.</text>
</comment>